<dbReference type="AlphaFoldDB" id="A0A0D1BVH2"/>
<dbReference type="Proteomes" id="UP000032250">
    <property type="component" value="Unassembled WGS sequence"/>
</dbReference>
<dbReference type="OrthoDB" id="369336at2"/>
<reference evidence="12 13" key="1">
    <citation type="submission" date="2014-06" db="EMBL/GenBank/DDBJ databases">
        <title>Genome characterization of distinct group I Clostridium botulinum lineages.</title>
        <authorList>
            <person name="Giordani F."/>
            <person name="Anselmo A."/>
            <person name="Fillo S."/>
            <person name="Palozzi A.M."/>
            <person name="Fortunato A."/>
            <person name="Gentile B."/>
            <person name="Ciammaruconi A."/>
            <person name="Anniballi F."/>
            <person name="De Medici D."/>
            <person name="Lista F."/>
        </authorList>
    </citation>
    <scope>NUCLEOTIDE SEQUENCE [LARGE SCALE GENOMIC DNA]</scope>
    <source>
        <strain evidence="12 13">B2 450</strain>
    </source>
</reference>
<dbReference type="Pfam" id="PF17203">
    <property type="entry name" value="sCache_3_2"/>
    <property type="match status" value="1"/>
</dbReference>
<dbReference type="PANTHER" id="PTHR32089">
    <property type="entry name" value="METHYL-ACCEPTING CHEMOTAXIS PROTEIN MCPB"/>
    <property type="match status" value="1"/>
</dbReference>
<keyword evidence="6 8" id="KW-0807">Transducer</keyword>
<evidence type="ECO:0000256" key="3">
    <source>
        <dbReference type="ARBA" id="ARBA00022692"/>
    </source>
</evidence>
<evidence type="ECO:0000256" key="4">
    <source>
        <dbReference type="ARBA" id="ARBA00022989"/>
    </source>
</evidence>
<dbReference type="Gene3D" id="1.10.287.950">
    <property type="entry name" value="Methyl-accepting chemotaxis protein"/>
    <property type="match status" value="1"/>
</dbReference>
<evidence type="ECO:0000256" key="7">
    <source>
        <dbReference type="ARBA" id="ARBA00029447"/>
    </source>
</evidence>
<dbReference type="GO" id="GO:0005886">
    <property type="term" value="C:plasma membrane"/>
    <property type="evidence" value="ECO:0007669"/>
    <property type="project" value="UniProtKB-SubCell"/>
</dbReference>
<dbReference type="HOGENOM" id="CLU_000445_107_19_9"/>
<dbReference type="CDD" id="cd11386">
    <property type="entry name" value="MCP_signal"/>
    <property type="match status" value="1"/>
</dbReference>
<dbReference type="Pfam" id="PF00015">
    <property type="entry name" value="MCPsignal"/>
    <property type="match status" value="1"/>
</dbReference>
<dbReference type="RefSeq" id="WP_043031913.1">
    <property type="nucleotide sequence ID" value="NZ_JXSU01000007.1"/>
</dbReference>
<feature type="domain" description="HAMP" evidence="11">
    <location>
        <begin position="316"/>
        <end position="368"/>
    </location>
</feature>
<organism evidence="12 13">
    <name type="scientific">Clostridium botulinum B2 450</name>
    <dbReference type="NCBI Taxonomy" id="1379739"/>
    <lineage>
        <taxon>Bacteria</taxon>
        <taxon>Bacillati</taxon>
        <taxon>Bacillota</taxon>
        <taxon>Clostridia</taxon>
        <taxon>Eubacteriales</taxon>
        <taxon>Clostridiaceae</taxon>
        <taxon>Clostridium</taxon>
    </lineage>
</organism>
<protein>
    <submittedName>
        <fullName evidence="12">Chemotaxis protein</fullName>
    </submittedName>
</protein>
<accession>A0A0D1BVH2</accession>
<dbReference type="PROSITE" id="PS50885">
    <property type="entry name" value="HAMP"/>
    <property type="match status" value="1"/>
</dbReference>
<dbReference type="Gene3D" id="6.10.340.10">
    <property type="match status" value="1"/>
</dbReference>
<feature type="domain" description="Methyl-accepting transducer" evidence="10">
    <location>
        <begin position="387"/>
        <end position="658"/>
    </location>
</feature>
<gene>
    <name evidence="12" type="ORF">N495_09125</name>
</gene>
<evidence type="ECO:0000259" key="10">
    <source>
        <dbReference type="PROSITE" id="PS50111"/>
    </source>
</evidence>
<evidence type="ECO:0000259" key="11">
    <source>
        <dbReference type="PROSITE" id="PS50885"/>
    </source>
</evidence>
<feature type="transmembrane region" description="Helical" evidence="9">
    <location>
        <begin position="292"/>
        <end position="315"/>
    </location>
</feature>
<dbReference type="InterPro" id="IPR003660">
    <property type="entry name" value="HAMP_dom"/>
</dbReference>
<dbReference type="Gene3D" id="3.30.450.20">
    <property type="entry name" value="PAS domain"/>
    <property type="match status" value="1"/>
</dbReference>
<feature type="transmembrane region" description="Helical" evidence="9">
    <location>
        <begin position="16"/>
        <end position="36"/>
    </location>
</feature>
<dbReference type="SMART" id="SM00283">
    <property type="entry name" value="MA"/>
    <property type="match status" value="1"/>
</dbReference>
<dbReference type="PROSITE" id="PS50111">
    <property type="entry name" value="CHEMOTAXIS_TRANSDUC_2"/>
    <property type="match status" value="1"/>
</dbReference>
<dbReference type="SMART" id="SM00304">
    <property type="entry name" value="HAMP"/>
    <property type="match status" value="1"/>
</dbReference>
<comment type="subcellular location">
    <subcellularLocation>
        <location evidence="1">Cell membrane</location>
        <topology evidence="1">Multi-pass membrane protein</topology>
    </subcellularLocation>
</comment>
<evidence type="ECO:0000256" key="6">
    <source>
        <dbReference type="ARBA" id="ARBA00023224"/>
    </source>
</evidence>
<proteinExistence type="inferred from homology"/>
<sequence length="673" mass="74049">MFTKENFIKLNFKKKILISSLSIFLISMILLTGFTFKMVSGKFQNQVQEDGLNLAKQVSSQITSSQRATKEIDKILADKVLSISKMAIENKNISNEYLTSVAVKCNIQEINVTDKNAKIIYSNMPENINYVYPLDYSGQDILKGKKDQVIEEIRQNKVNHNYYKYCALAMPNGGLIQIGINANEIHNINKSVDPQIILEKLTKDSNIKFALIMDNKLKVTHHSDKKRVGKVLTDTGSKSVLDTGKNYTSTYDYNGEEVYDVIMPLKDETGKLLGAMDIGVSLATQETALRNILITSILITLVTFVLAGLVILYILKMSLKPLDNLSNIAQKVSNGDLTEKVEIINEDEIGELSKIFNTMIDSLRKITQNINNFSVQLAGSSQEILSSAEQTSAVSQEISSATEEIASGAENQVKASNESSLLMNDVMGNMYTLKDEFDEIISFSNNTNTLASKGQENMSSMVRQMSTIKNSVVNSSNIIYDLQKNSEEIGNIVEIINTIADQTNLLALNASIEAARAGEAGKGFAVVADEVRKLAEESMNSANNIKNLILNTQDKTKAALNSIRDGASQSEKGENIVANVKESLEEILTSFSSVNHKFESVDSMIAASNDSITTMASKLYDIETISNTASANTEEVAASTEEQSATIEEITESIEKLVSMVENLKESVSIFKL</sequence>
<dbReference type="EMBL" id="JXSU01000007">
    <property type="protein sequence ID" value="KIS23747.1"/>
    <property type="molecule type" value="Genomic_DNA"/>
</dbReference>
<comment type="caution">
    <text evidence="12">The sequence shown here is derived from an EMBL/GenBank/DDBJ whole genome shotgun (WGS) entry which is preliminary data.</text>
</comment>
<evidence type="ECO:0000313" key="12">
    <source>
        <dbReference type="EMBL" id="KIS23747.1"/>
    </source>
</evidence>
<evidence type="ECO:0000256" key="8">
    <source>
        <dbReference type="PROSITE-ProRule" id="PRU00284"/>
    </source>
</evidence>
<dbReference type="CDD" id="cd06225">
    <property type="entry name" value="HAMP"/>
    <property type="match status" value="1"/>
</dbReference>
<keyword evidence="4 9" id="KW-1133">Transmembrane helix</keyword>
<dbReference type="SUPFAM" id="SSF58104">
    <property type="entry name" value="Methyl-accepting chemotaxis protein (MCP) signaling domain"/>
    <property type="match status" value="1"/>
</dbReference>
<dbReference type="InterPro" id="IPR004089">
    <property type="entry name" value="MCPsignal_dom"/>
</dbReference>
<dbReference type="PATRIC" id="fig|1379739.3.peg.2181"/>
<name>A0A0D1BVH2_CLOBO</name>
<keyword evidence="2" id="KW-1003">Cell membrane</keyword>
<keyword evidence="3 9" id="KW-0812">Transmembrane</keyword>
<evidence type="ECO:0000256" key="2">
    <source>
        <dbReference type="ARBA" id="ARBA00022475"/>
    </source>
</evidence>
<keyword evidence="5 9" id="KW-0472">Membrane</keyword>
<dbReference type="InterPro" id="IPR033463">
    <property type="entry name" value="sCache_3"/>
</dbReference>
<evidence type="ECO:0000256" key="9">
    <source>
        <dbReference type="SAM" id="Phobius"/>
    </source>
</evidence>
<evidence type="ECO:0000313" key="13">
    <source>
        <dbReference type="Proteomes" id="UP000032250"/>
    </source>
</evidence>
<comment type="similarity">
    <text evidence="7">Belongs to the methyl-accepting chemotaxis (MCP) protein family.</text>
</comment>
<dbReference type="SUPFAM" id="SSF103190">
    <property type="entry name" value="Sensory domain-like"/>
    <property type="match status" value="1"/>
</dbReference>
<dbReference type="GO" id="GO:0007165">
    <property type="term" value="P:signal transduction"/>
    <property type="evidence" value="ECO:0007669"/>
    <property type="project" value="UniProtKB-KW"/>
</dbReference>
<dbReference type="Pfam" id="PF00672">
    <property type="entry name" value="HAMP"/>
    <property type="match status" value="1"/>
</dbReference>
<dbReference type="InterPro" id="IPR029151">
    <property type="entry name" value="Sensor-like_sf"/>
</dbReference>
<dbReference type="PANTHER" id="PTHR32089:SF112">
    <property type="entry name" value="LYSOZYME-LIKE PROTEIN-RELATED"/>
    <property type="match status" value="1"/>
</dbReference>
<evidence type="ECO:0000256" key="5">
    <source>
        <dbReference type="ARBA" id="ARBA00023136"/>
    </source>
</evidence>
<evidence type="ECO:0000256" key="1">
    <source>
        <dbReference type="ARBA" id="ARBA00004651"/>
    </source>
</evidence>